<evidence type="ECO:0000313" key="1">
    <source>
        <dbReference type="EMBL" id="MBW48089.1"/>
    </source>
</evidence>
<organism evidence="1">
    <name type="scientific">Anopheles triannulatus</name>
    <dbReference type="NCBI Taxonomy" id="58253"/>
    <lineage>
        <taxon>Eukaryota</taxon>
        <taxon>Metazoa</taxon>
        <taxon>Ecdysozoa</taxon>
        <taxon>Arthropoda</taxon>
        <taxon>Hexapoda</taxon>
        <taxon>Insecta</taxon>
        <taxon>Pterygota</taxon>
        <taxon>Neoptera</taxon>
        <taxon>Endopterygota</taxon>
        <taxon>Diptera</taxon>
        <taxon>Nematocera</taxon>
        <taxon>Culicoidea</taxon>
        <taxon>Culicidae</taxon>
        <taxon>Anophelinae</taxon>
        <taxon>Anopheles</taxon>
    </lineage>
</organism>
<sequence length="70" mass="8098">MRSILRIFRYIYIYILCIYTMKVKGNDFTLFTSPEKLAQTFDVSATACQVIEGRMKSSPQTVPEKGHQMT</sequence>
<dbReference type="EMBL" id="GGFK01014768">
    <property type="protein sequence ID" value="MBW48089.1"/>
    <property type="molecule type" value="Transcribed_RNA"/>
</dbReference>
<reference evidence="1" key="1">
    <citation type="submission" date="2018-01" db="EMBL/GenBank/DDBJ databases">
        <title>An insight into the sialome of Amazonian anophelines.</title>
        <authorList>
            <person name="Ribeiro J.M."/>
            <person name="Scarpassa V."/>
            <person name="Calvo E."/>
        </authorList>
    </citation>
    <scope>NUCLEOTIDE SEQUENCE</scope>
    <source>
        <tissue evidence="1">Salivary glands</tissue>
    </source>
</reference>
<name>A0A2M4B4W0_9DIPT</name>
<accession>A0A2M4B4W0</accession>
<protein>
    <submittedName>
        <fullName evidence="1">Putative secreted protein</fullName>
    </submittedName>
</protein>
<dbReference type="AlphaFoldDB" id="A0A2M4B4W0"/>
<proteinExistence type="predicted"/>